<accession>A0A1I2B9T8</accession>
<gene>
    <name evidence="1" type="ORF">SAMN05216283_101352</name>
</gene>
<keyword evidence="1" id="KW-0808">Transferase</keyword>
<dbReference type="SUPFAM" id="SSF50969">
    <property type="entry name" value="YVTN repeat-like/Quinoprotein amine dehydrogenase"/>
    <property type="match status" value="1"/>
</dbReference>
<dbReference type="Pfam" id="PF05096">
    <property type="entry name" value="Glu_cyclase_2"/>
    <property type="match status" value="1"/>
</dbReference>
<organism evidence="1 2">
    <name type="scientific">Sunxiuqinia elliptica</name>
    <dbReference type="NCBI Taxonomy" id="655355"/>
    <lineage>
        <taxon>Bacteria</taxon>
        <taxon>Pseudomonadati</taxon>
        <taxon>Bacteroidota</taxon>
        <taxon>Bacteroidia</taxon>
        <taxon>Marinilabiliales</taxon>
        <taxon>Prolixibacteraceae</taxon>
        <taxon>Sunxiuqinia</taxon>
    </lineage>
</organism>
<dbReference type="InterPro" id="IPR007788">
    <property type="entry name" value="QCT"/>
</dbReference>
<dbReference type="PANTHER" id="PTHR31270:SF1">
    <property type="entry name" value="GLUTAMINYL-PEPTIDE CYCLOTRANSFERASE"/>
    <property type="match status" value="1"/>
</dbReference>
<dbReference type="InterPro" id="IPR013783">
    <property type="entry name" value="Ig-like_fold"/>
</dbReference>
<dbReference type="EMBL" id="FONW01000001">
    <property type="protein sequence ID" value="SFE52915.1"/>
    <property type="molecule type" value="Genomic_DNA"/>
</dbReference>
<dbReference type="AlphaFoldDB" id="A0A1I2B9T8"/>
<dbReference type="Proteomes" id="UP000198964">
    <property type="component" value="Unassembled WGS sequence"/>
</dbReference>
<evidence type="ECO:0000313" key="2">
    <source>
        <dbReference type="Proteomes" id="UP000198964"/>
    </source>
</evidence>
<dbReference type="GO" id="GO:0016603">
    <property type="term" value="F:glutaminyl-peptide cyclotransferase activity"/>
    <property type="evidence" value="ECO:0007669"/>
    <property type="project" value="InterPro"/>
</dbReference>
<reference evidence="1 2" key="1">
    <citation type="submission" date="2016-10" db="EMBL/GenBank/DDBJ databases">
        <authorList>
            <person name="de Groot N.N."/>
        </authorList>
    </citation>
    <scope>NUCLEOTIDE SEQUENCE [LARGE SCALE GENOMIC DNA]</scope>
    <source>
        <strain evidence="1 2">CGMCC 1.9156</strain>
    </source>
</reference>
<proteinExistence type="predicted"/>
<dbReference type="STRING" id="655355.SAMN05216283_101352"/>
<dbReference type="InterPro" id="IPR015943">
    <property type="entry name" value="WD40/YVTN_repeat-like_dom_sf"/>
</dbReference>
<name>A0A1I2B9T8_9BACT</name>
<dbReference type="Gene3D" id="2.130.10.10">
    <property type="entry name" value="YVTN repeat-like/Quinoprotein amine dehydrogenase"/>
    <property type="match status" value="1"/>
</dbReference>
<sequence>MKLKFFFLLVVGSLLVGFFSCSNKPKRSRKPVAKISFQTRNSEFKFGDSISIAITIQTKNGELKESKLYIDNELVKSSNQTEYSYSIAQLDELGKHNVKVLATKADGVEGVSFKSFTVVSDLVPEEYTYEVVKTFPHNVEHFTQGLEIHNNQFYESTGEYGKSGIYRFDLLSGTVSRSFKMEEQYFGEGITILNDKIYQLTYKAQKAFVYDLNTFARIDSFTYETPEGWGLTHDNQYLIKTDGSEFVHFIDPKTFKVVRKIQVYDHKGPIKLLNELEYHNGELYANIWTTNNAVKIDPKTGKVLATIDFDGLLSVLYNPDKPIDVLNGIAIHPDNDKMYITGKLWPKLFEVKLIKKD</sequence>
<evidence type="ECO:0000313" key="1">
    <source>
        <dbReference type="EMBL" id="SFE52915.1"/>
    </source>
</evidence>
<dbReference type="Gene3D" id="2.60.40.10">
    <property type="entry name" value="Immunoglobulins"/>
    <property type="match status" value="1"/>
</dbReference>
<keyword evidence="2" id="KW-1185">Reference proteome</keyword>
<dbReference type="PANTHER" id="PTHR31270">
    <property type="entry name" value="GLUTAMINYL-PEPTIDE CYCLOTRANSFERASE"/>
    <property type="match status" value="1"/>
</dbReference>
<dbReference type="PROSITE" id="PS51257">
    <property type="entry name" value="PROKAR_LIPOPROTEIN"/>
    <property type="match status" value="1"/>
</dbReference>
<dbReference type="InterPro" id="IPR011044">
    <property type="entry name" value="Quino_amine_DH_bsu"/>
</dbReference>
<dbReference type="RefSeq" id="WP_093918098.1">
    <property type="nucleotide sequence ID" value="NZ_FONW01000001.1"/>
</dbReference>
<protein>
    <submittedName>
        <fullName evidence="1">Glutaminyl-peptide cyclotransferase</fullName>
    </submittedName>
</protein>